<dbReference type="CDD" id="cd18718">
    <property type="entry name" value="PIN_PRORP"/>
    <property type="match status" value="1"/>
</dbReference>
<comment type="subcellular location">
    <subcellularLocation>
        <location evidence="4">Mitochondrion</location>
    </subcellularLocation>
</comment>
<evidence type="ECO:0000256" key="12">
    <source>
        <dbReference type="ARBA" id="ARBA00022842"/>
    </source>
</evidence>
<evidence type="ECO:0000313" key="22">
    <source>
        <dbReference type="RefSeq" id="XP_020847038.1"/>
    </source>
</evidence>
<evidence type="ECO:0000256" key="2">
    <source>
        <dbReference type="ARBA" id="ARBA00001936"/>
    </source>
</evidence>
<keyword evidence="12" id="KW-0460">Magnesium</keyword>
<keyword evidence="11" id="KW-0862">Zinc</keyword>
<evidence type="ECO:0000256" key="9">
    <source>
        <dbReference type="ARBA" id="ARBA00022723"/>
    </source>
</evidence>
<dbReference type="RefSeq" id="XP_020847039.1">
    <property type="nucleotide sequence ID" value="XM_020991380.1"/>
</dbReference>
<dbReference type="OMA" id="VKEPIRY"/>
<evidence type="ECO:0000256" key="8">
    <source>
        <dbReference type="ARBA" id="ARBA00022722"/>
    </source>
</evidence>
<evidence type="ECO:0000256" key="16">
    <source>
        <dbReference type="ARBA" id="ARBA00044536"/>
    </source>
</evidence>
<evidence type="ECO:0000256" key="17">
    <source>
        <dbReference type="ARBA" id="ARBA00044559"/>
    </source>
</evidence>
<dbReference type="GO" id="GO:0001682">
    <property type="term" value="P:tRNA 5'-leader removal"/>
    <property type="evidence" value="ECO:0007669"/>
    <property type="project" value="TreeGrafter"/>
</dbReference>
<dbReference type="PANTHER" id="PTHR13547:SF1">
    <property type="entry name" value="MITOCHONDRIAL RIBONUCLEASE P CATALYTIC SUBUNIT"/>
    <property type="match status" value="1"/>
</dbReference>
<keyword evidence="13" id="KW-0809">Transit peptide</keyword>
<evidence type="ECO:0000256" key="6">
    <source>
        <dbReference type="ARBA" id="ARBA00012179"/>
    </source>
</evidence>
<sequence length="587" mass="68881">MMTLLLSFCRSWQMLWKNRLYQGPSPRNQTYSVLYSYFHFGKKEQRYFSLTLPFLQNTKATKLLISKATSSSKSGKNRSKQESSVSPHPLFSAGTAKKKSEVFGYKKDQQHCFPFSSPVLLPTKPLNSEEWDKVKENFEQKDIFENWMIAQMVKYSCSIDIAKSLLSWIARKNNGVVGYKLLIGYLTLCVSQRQTTEVIDVYEIMKTRYRTLEPEGYTLLIRGLIHSDQWRETLILLEEIKKVMSPSKKNYGDCIKGALLHQEVNLAWNLYLEMLNHRIIPNWETFQAFFDFAKGVKNNPFERRLLDILLYLKHNQMYPTEPFAQSIKAWFESIPEKKWKGESVTIHKSGHCSACGRMLKSIHLNSEEYEFLKQRVLKDVLDGGDQYRKTTPKEINRFVNFIKSCPPFDIVIDGLNITKMFPKIRESRTLLDVVSQITKQNLQVLVLGRKHMLNGSSRWQKNEMAAVQNMAYCFFADNISEDDAFLLYATLHSGNHCRFLTRDLMRDHKACLTDDRTRHLFFRWQQGHQLVFLNYYPGKKIIFQSVLTYDTVIQTTGDSWHIPYDENVVERYSYEIPTKWLCLRQQN</sequence>
<comment type="cofactor">
    <cofactor evidence="2">
        <name>Mn(2+)</name>
        <dbReference type="ChEBI" id="CHEBI:29035"/>
    </cofactor>
</comment>
<evidence type="ECO:0000256" key="14">
    <source>
        <dbReference type="ARBA" id="ARBA00023128"/>
    </source>
</evidence>
<reference evidence="22 23" key="1">
    <citation type="submission" date="2025-04" db="UniProtKB">
        <authorList>
            <consortium name="RefSeq"/>
        </authorList>
    </citation>
    <scope>IDENTIFICATION</scope>
    <source>
        <tissue evidence="22 23">Spleen</tissue>
    </source>
</reference>
<keyword evidence="9" id="KW-0479">Metal-binding</keyword>
<evidence type="ECO:0000313" key="21">
    <source>
        <dbReference type="Proteomes" id="UP000515140"/>
    </source>
</evidence>
<dbReference type="AlphaFoldDB" id="A0A6P5KMZ4"/>
<organism evidence="21 22">
    <name type="scientific">Phascolarctos cinereus</name>
    <name type="common">Koala</name>
    <dbReference type="NCBI Taxonomy" id="38626"/>
    <lineage>
        <taxon>Eukaryota</taxon>
        <taxon>Metazoa</taxon>
        <taxon>Chordata</taxon>
        <taxon>Craniata</taxon>
        <taxon>Vertebrata</taxon>
        <taxon>Euteleostomi</taxon>
        <taxon>Mammalia</taxon>
        <taxon>Metatheria</taxon>
        <taxon>Diprotodontia</taxon>
        <taxon>Phascolarctidae</taxon>
        <taxon>Phascolarctos</taxon>
    </lineage>
</organism>
<dbReference type="GO" id="GO:0030678">
    <property type="term" value="C:mitochondrial ribonuclease P complex"/>
    <property type="evidence" value="ECO:0007669"/>
    <property type="project" value="TreeGrafter"/>
</dbReference>
<evidence type="ECO:0000256" key="13">
    <source>
        <dbReference type="ARBA" id="ARBA00022946"/>
    </source>
</evidence>
<evidence type="ECO:0000256" key="5">
    <source>
        <dbReference type="ARBA" id="ARBA00007626"/>
    </source>
</evidence>
<evidence type="ECO:0000259" key="20">
    <source>
        <dbReference type="Pfam" id="PF16953"/>
    </source>
</evidence>
<comment type="cofactor">
    <cofactor evidence="3">
        <name>Mg(2+)</name>
        <dbReference type="ChEBI" id="CHEBI:18420"/>
    </cofactor>
</comment>
<keyword evidence="14" id="KW-0496">Mitochondrion</keyword>
<dbReference type="GO" id="GO:0097745">
    <property type="term" value="P:mitochondrial tRNA 5'-end processing"/>
    <property type="evidence" value="ECO:0007669"/>
    <property type="project" value="TreeGrafter"/>
</dbReference>
<feature type="region of interest" description="Disordered" evidence="19">
    <location>
        <begin position="69"/>
        <end position="92"/>
    </location>
</feature>
<dbReference type="InterPro" id="IPR031595">
    <property type="entry name" value="PRORP_C"/>
</dbReference>
<comment type="catalytic activity">
    <reaction evidence="1">
        <text>Endonucleolytic cleavage of RNA, removing 5'-extranucleotides from tRNA precursor.</text>
        <dbReference type="EC" id="3.1.26.5"/>
    </reaction>
</comment>
<keyword evidence="21" id="KW-1185">Reference proteome</keyword>
<evidence type="ECO:0000256" key="19">
    <source>
        <dbReference type="SAM" id="MobiDB-lite"/>
    </source>
</evidence>
<gene>
    <name evidence="22 23" type="primary">KIAA0391</name>
</gene>
<dbReference type="InterPro" id="IPR033495">
    <property type="entry name" value="MRPP3_PIN_dom"/>
</dbReference>
<dbReference type="Gene3D" id="3.40.50.11980">
    <property type="match status" value="1"/>
</dbReference>
<dbReference type="GeneID" id="110211796"/>
<feature type="domain" description="PRORP" evidence="20">
    <location>
        <begin position="346"/>
        <end position="582"/>
    </location>
</feature>
<dbReference type="EC" id="3.1.26.5" evidence="6"/>
<accession>A0A6P5KMZ4</accession>
<evidence type="ECO:0000256" key="3">
    <source>
        <dbReference type="ARBA" id="ARBA00001946"/>
    </source>
</evidence>
<dbReference type="CTD" id="9692"/>
<name>A0A6P5KMZ4_PHACI</name>
<dbReference type="GO" id="GO:0005759">
    <property type="term" value="C:mitochondrial matrix"/>
    <property type="evidence" value="ECO:0007669"/>
    <property type="project" value="UniProtKB-ARBA"/>
</dbReference>
<proteinExistence type="inferred from homology"/>
<protein>
    <recommendedName>
        <fullName evidence="16">Mitochondrial ribonuclease P catalytic subunit</fullName>
        <ecNumber evidence="6">3.1.26.5</ecNumber>
    </recommendedName>
    <alternativeName>
        <fullName evidence="17">Mitochondrial ribonuclease P protein 3</fullName>
    </alternativeName>
</protein>
<dbReference type="GO" id="GO:0046872">
    <property type="term" value="F:metal ion binding"/>
    <property type="evidence" value="ECO:0007669"/>
    <property type="project" value="UniProtKB-KW"/>
</dbReference>
<dbReference type="Gene3D" id="1.25.40.10">
    <property type="entry name" value="Tetratricopeptide repeat domain"/>
    <property type="match status" value="1"/>
</dbReference>
<evidence type="ECO:0000256" key="1">
    <source>
        <dbReference type="ARBA" id="ARBA00000928"/>
    </source>
</evidence>
<evidence type="ECO:0000256" key="10">
    <source>
        <dbReference type="ARBA" id="ARBA00022801"/>
    </source>
</evidence>
<evidence type="ECO:0000313" key="23">
    <source>
        <dbReference type="RefSeq" id="XP_020847039.1"/>
    </source>
</evidence>
<dbReference type="InterPro" id="IPR011990">
    <property type="entry name" value="TPR-like_helical_dom_sf"/>
</dbReference>
<keyword evidence="7" id="KW-0819">tRNA processing</keyword>
<keyword evidence="15" id="KW-0464">Manganese</keyword>
<evidence type="ECO:0000256" key="7">
    <source>
        <dbReference type="ARBA" id="ARBA00022694"/>
    </source>
</evidence>
<evidence type="ECO:0000256" key="11">
    <source>
        <dbReference type="ARBA" id="ARBA00022833"/>
    </source>
</evidence>
<dbReference type="FunFam" id="1.25.40.10:FF:000276">
    <property type="entry name" value="Mitochondrial ribonuclease P catalytic subunit"/>
    <property type="match status" value="1"/>
</dbReference>
<keyword evidence="8" id="KW-0540">Nuclease</keyword>
<dbReference type="Pfam" id="PF16953">
    <property type="entry name" value="PRORP"/>
    <property type="match status" value="1"/>
</dbReference>
<comment type="similarity">
    <text evidence="5">Belongs to the PPR family. P subfamily.</text>
</comment>
<dbReference type="GO" id="GO:0004526">
    <property type="term" value="F:ribonuclease P activity"/>
    <property type="evidence" value="ECO:0007669"/>
    <property type="project" value="UniProtKB-EC"/>
</dbReference>
<dbReference type="KEGG" id="pcw:110211796"/>
<evidence type="ECO:0000256" key="4">
    <source>
        <dbReference type="ARBA" id="ARBA00004173"/>
    </source>
</evidence>
<dbReference type="Proteomes" id="UP000515140">
    <property type="component" value="Unplaced"/>
</dbReference>
<evidence type="ECO:0000256" key="15">
    <source>
        <dbReference type="ARBA" id="ARBA00023211"/>
    </source>
</evidence>
<keyword evidence="10" id="KW-0378">Hydrolase</keyword>
<dbReference type="PANTHER" id="PTHR13547">
    <property type="match status" value="1"/>
</dbReference>
<comment type="subunit">
    <text evidence="18">Catalytic component of mitochondrial ribonuclease P, a complex composed of TRMT10C/MRPP1, HSD17B10/MRPP2 and PRORP/MRPP3.</text>
</comment>
<dbReference type="FunFam" id="3.40.50.11980:FF:000003">
    <property type="entry name" value="Mitochondrial ribonuclease P catalytic subunit"/>
    <property type="match status" value="1"/>
</dbReference>
<evidence type="ECO:0000256" key="18">
    <source>
        <dbReference type="ARBA" id="ARBA00064512"/>
    </source>
</evidence>
<dbReference type="RefSeq" id="XP_020847038.1">
    <property type="nucleotide sequence ID" value="XM_020991379.1"/>
</dbReference>